<dbReference type="EMBL" id="JARBDR010000918">
    <property type="protein sequence ID" value="KAJ8302264.1"/>
    <property type="molecule type" value="Genomic_DNA"/>
</dbReference>
<evidence type="ECO:0000313" key="6">
    <source>
        <dbReference type="Proteomes" id="UP001217089"/>
    </source>
</evidence>
<reference evidence="5 6" key="1">
    <citation type="submission" date="2022-12" db="EMBL/GenBank/DDBJ databases">
        <title>Chromosome-level genome of Tegillarca granosa.</title>
        <authorList>
            <person name="Kim J."/>
        </authorList>
    </citation>
    <scope>NUCLEOTIDE SEQUENCE [LARGE SCALE GENOMIC DNA]</scope>
    <source>
        <strain evidence="5">Teg-2019</strain>
        <tissue evidence="5">Adductor muscle</tissue>
    </source>
</reference>
<name>A0ABQ9ECJ6_TEGGR</name>
<dbReference type="PROSITE" id="PS00687">
    <property type="entry name" value="ALDEHYDE_DEHYDR_GLU"/>
    <property type="match status" value="1"/>
</dbReference>
<dbReference type="InterPro" id="IPR016161">
    <property type="entry name" value="Ald_DH/histidinol_DH"/>
</dbReference>
<protein>
    <recommendedName>
        <fullName evidence="4">Aldehyde dehydrogenase domain-containing protein</fullName>
    </recommendedName>
</protein>
<comment type="similarity">
    <text evidence="3">Belongs to the aldehyde dehydrogenase family.</text>
</comment>
<sequence length="237" mass="25838">MNETFLFFQERAAILRKWYDVCLEHKTELAKLLTAENGKPLAEAAGEIMYALGFIEWFSEEARRIYGDVIPSPVKNRRMLALKQPVGVAGMITPWNFPSGMITRKACAAIAAGCTVVLKPAEDTPYSALALCEALLRQAASTVKKVSLELGGNAPFIVFDSANLDSAVAGTIACKFRGTGQTCVCANRIMVQERIYDTFVKKLAEAMDKELRVGDGFDEGVTQGPLINISAVNKYSS</sequence>
<keyword evidence="1 3" id="KW-0560">Oxidoreductase</keyword>
<keyword evidence="6" id="KW-1185">Reference proteome</keyword>
<dbReference type="PANTHER" id="PTHR43353:SF5">
    <property type="entry name" value="SUCCINATE-SEMIALDEHYDE DEHYDROGENASE, MITOCHONDRIAL"/>
    <property type="match status" value="1"/>
</dbReference>
<dbReference type="SUPFAM" id="SSF53720">
    <property type="entry name" value="ALDH-like"/>
    <property type="match status" value="1"/>
</dbReference>
<dbReference type="InterPro" id="IPR016162">
    <property type="entry name" value="Ald_DH_N"/>
</dbReference>
<evidence type="ECO:0000256" key="2">
    <source>
        <dbReference type="PROSITE-ProRule" id="PRU10007"/>
    </source>
</evidence>
<dbReference type="InterPro" id="IPR050740">
    <property type="entry name" value="Aldehyde_DH_Superfamily"/>
</dbReference>
<dbReference type="Proteomes" id="UP001217089">
    <property type="component" value="Unassembled WGS sequence"/>
</dbReference>
<feature type="active site" evidence="2">
    <location>
        <position position="149"/>
    </location>
</feature>
<dbReference type="Gene3D" id="3.40.605.10">
    <property type="entry name" value="Aldehyde Dehydrogenase, Chain A, domain 1"/>
    <property type="match status" value="2"/>
</dbReference>
<gene>
    <name evidence="5" type="ORF">KUTeg_021251</name>
</gene>
<dbReference type="InterPro" id="IPR015590">
    <property type="entry name" value="Aldehyde_DH_dom"/>
</dbReference>
<accession>A0ABQ9ECJ6</accession>
<evidence type="ECO:0000259" key="4">
    <source>
        <dbReference type="Pfam" id="PF00171"/>
    </source>
</evidence>
<dbReference type="PANTHER" id="PTHR43353">
    <property type="entry name" value="SUCCINATE-SEMIALDEHYDE DEHYDROGENASE, MITOCHONDRIAL"/>
    <property type="match status" value="1"/>
</dbReference>
<organism evidence="5 6">
    <name type="scientific">Tegillarca granosa</name>
    <name type="common">Malaysian cockle</name>
    <name type="synonym">Anadara granosa</name>
    <dbReference type="NCBI Taxonomy" id="220873"/>
    <lineage>
        <taxon>Eukaryota</taxon>
        <taxon>Metazoa</taxon>
        <taxon>Spiralia</taxon>
        <taxon>Lophotrochozoa</taxon>
        <taxon>Mollusca</taxon>
        <taxon>Bivalvia</taxon>
        <taxon>Autobranchia</taxon>
        <taxon>Pteriomorphia</taxon>
        <taxon>Arcoida</taxon>
        <taxon>Arcoidea</taxon>
        <taxon>Arcidae</taxon>
        <taxon>Tegillarca</taxon>
    </lineage>
</organism>
<evidence type="ECO:0000256" key="1">
    <source>
        <dbReference type="ARBA" id="ARBA00023002"/>
    </source>
</evidence>
<comment type="caution">
    <text evidence="5">The sequence shown here is derived from an EMBL/GenBank/DDBJ whole genome shotgun (WGS) entry which is preliminary data.</text>
</comment>
<proteinExistence type="inferred from homology"/>
<dbReference type="Pfam" id="PF00171">
    <property type="entry name" value="Aldedh"/>
    <property type="match status" value="1"/>
</dbReference>
<evidence type="ECO:0000313" key="5">
    <source>
        <dbReference type="EMBL" id="KAJ8302264.1"/>
    </source>
</evidence>
<dbReference type="InterPro" id="IPR016163">
    <property type="entry name" value="Ald_DH_C"/>
</dbReference>
<evidence type="ECO:0000256" key="3">
    <source>
        <dbReference type="RuleBase" id="RU003345"/>
    </source>
</evidence>
<dbReference type="InterPro" id="IPR029510">
    <property type="entry name" value="Ald_DH_CS_GLU"/>
</dbReference>
<feature type="domain" description="Aldehyde dehydrogenase" evidence="4">
    <location>
        <begin position="8"/>
        <end position="135"/>
    </location>
</feature>
<dbReference type="Gene3D" id="3.40.309.10">
    <property type="entry name" value="Aldehyde Dehydrogenase, Chain A, domain 2"/>
    <property type="match status" value="1"/>
</dbReference>